<evidence type="ECO:0000259" key="12">
    <source>
        <dbReference type="PROSITE" id="PS50110"/>
    </source>
</evidence>
<evidence type="ECO:0000313" key="13">
    <source>
        <dbReference type="EMBL" id="ENZ50494.1"/>
    </source>
</evidence>
<dbReference type="Pfam" id="PF17853">
    <property type="entry name" value="GGDEF_2"/>
    <property type="match status" value="1"/>
</dbReference>
<dbReference type="InterPro" id="IPR001789">
    <property type="entry name" value="Sig_transdc_resp-reg_receiver"/>
</dbReference>
<dbReference type="PROSITE" id="PS50110">
    <property type="entry name" value="RESPONSE_REGULATORY"/>
    <property type="match status" value="1"/>
</dbReference>
<dbReference type="SUPFAM" id="SSF52172">
    <property type="entry name" value="CheY-like"/>
    <property type="match status" value="1"/>
</dbReference>
<dbReference type="InterPro" id="IPR051552">
    <property type="entry name" value="HptR"/>
</dbReference>
<dbReference type="PANTHER" id="PTHR42713">
    <property type="entry name" value="HISTIDINE KINASE-RELATED"/>
    <property type="match status" value="1"/>
</dbReference>
<dbReference type="CDD" id="cd17536">
    <property type="entry name" value="REC_YesN-like"/>
    <property type="match status" value="1"/>
</dbReference>
<evidence type="ECO:0000256" key="7">
    <source>
        <dbReference type="ARBA" id="ARBA00023125"/>
    </source>
</evidence>
<dbReference type="PATRIC" id="fig|997894.4.peg.2101"/>
<dbReference type="GO" id="GO:0043565">
    <property type="term" value="F:sequence-specific DNA binding"/>
    <property type="evidence" value="ECO:0007669"/>
    <property type="project" value="InterPro"/>
</dbReference>
<accession>R0C060</accession>
<gene>
    <name evidence="13" type="ORF">HMPREF1085_01975</name>
</gene>
<feature type="domain" description="Response regulatory" evidence="12">
    <location>
        <begin position="3"/>
        <end position="120"/>
    </location>
</feature>
<dbReference type="PANTHER" id="PTHR42713:SF3">
    <property type="entry name" value="TRANSCRIPTIONAL REGULATORY PROTEIN HPTR"/>
    <property type="match status" value="1"/>
</dbReference>
<comment type="caution">
    <text evidence="13">The sequence shown here is derived from an EMBL/GenBank/DDBJ whole genome shotgun (WGS) entry which is preliminary data.</text>
</comment>
<keyword evidence="7" id="KW-0238">DNA-binding</keyword>
<dbReference type="SMART" id="SM00448">
    <property type="entry name" value="REC"/>
    <property type="match status" value="1"/>
</dbReference>
<dbReference type="SUPFAM" id="SSF46689">
    <property type="entry name" value="Homeodomain-like"/>
    <property type="match status" value="2"/>
</dbReference>
<dbReference type="GO" id="GO:0000160">
    <property type="term" value="P:phosphorelay signal transduction system"/>
    <property type="evidence" value="ECO:0007669"/>
    <property type="project" value="UniProtKB-KW"/>
</dbReference>
<dbReference type="InterPro" id="IPR011006">
    <property type="entry name" value="CheY-like_superfamily"/>
</dbReference>
<dbReference type="PROSITE" id="PS01124">
    <property type="entry name" value="HTH_ARAC_FAMILY_2"/>
    <property type="match status" value="1"/>
</dbReference>
<name>R0C060_9FIRM</name>
<dbReference type="RefSeq" id="WP_002575272.1">
    <property type="nucleotide sequence ID" value="NZ_KB851182.1"/>
</dbReference>
<sequence>MIKLMIVDDESSIRRGLKHYIDWNAWGISLEAEASDGEEAFRRALEVRPDILISDIRMPEKDGLELCSLLRDALPGLRIILLTGYDRTDYLHAALQNGVHDYLLKPASADKIISSVLKCKEEIVEEQNRKAQKLTRDALLDESIPILQMMLISDLLKGNMEQNKRLVHQSKMLGVPLDGPVFQTMTLHVSKQNGDECGSQVEQDMIYWQLIQKIESICGGDREFFCELAPEEYFILINADSPDKAEQRTSDMAERLVVEIGHNDGRHVVIGIGTAGTGLMAIGESYRTAKEAFRASAWNRKKQIFYSDEGAGGKLSAEAQLTLKHALSALATGRDCTGDVSRLFGICRREQTDIGELRRCLSQLIAFYRGMTASDQGEGLGDFEEYQLDDFLYAEDLEKWVRDYLGASRKGENRWGVHSQLIAKTIAYLKVHYREEITLQTLAKKMFISPNYLGRIFREEMGCKFSDWLNHYRIDCAMELIKTTEMRTMDIAEAVGFGNYKYFSVCFTKYAGCSLRDFRTQNRRELPE</sequence>
<protein>
    <recommendedName>
        <fullName evidence="2">Stage 0 sporulation protein A homolog</fullName>
    </recommendedName>
</protein>
<evidence type="ECO:0000313" key="14">
    <source>
        <dbReference type="Proteomes" id="UP000013126"/>
    </source>
</evidence>
<evidence type="ECO:0000256" key="6">
    <source>
        <dbReference type="ARBA" id="ARBA00023015"/>
    </source>
</evidence>
<keyword evidence="4 10" id="KW-0597">Phosphoprotein</keyword>
<keyword evidence="8" id="KW-0804">Transcription</keyword>
<dbReference type="Gene3D" id="1.10.10.60">
    <property type="entry name" value="Homeodomain-like"/>
    <property type="match status" value="2"/>
</dbReference>
<evidence type="ECO:0000256" key="1">
    <source>
        <dbReference type="ARBA" id="ARBA00004496"/>
    </source>
</evidence>
<keyword evidence="3" id="KW-0963">Cytoplasm</keyword>
<feature type="modified residue" description="4-aspartylphosphate" evidence="10">
    <location>
        <position position="55"/>
    </location>
</feature>
<dbReference type="InterPro" id="IPR018060">
    <property type="entry name" value="HTH_AraC"/>
</dbReference>
<keyword evidence="6" id="KW-0805">Transcription regulation</keyword>
<evidence type="ECO:0000256" key="10">
    <source>
        <dbReference type="PROSITE-ProRule" id="PRU00169"/>
    </source>
</evidence>
<keyword evidence="14" id="KW-1185">Reference proteome</keyword>
<dbReference type="Proteomes" id="UP000013126">
    <property type="component" value="Unassembled WGS sequence"/>
</dbReference>
<dbReference type="GO" id="GO:0005737">
    <property type="term" value="C:cytoplasm"/>
    <property type="evidence" value="ECO:0007669"/>
    <property type="project" value="UniProtKB-SubCell"/>
</dbReference>
<dbReference type="EMBL" id="AGYH01000005">
    <property type="protein sequence ID" value="ENZ50494.1"/>
    <property type="molecule type" value="Genomic_DNA"/>
</dbReference>
<dbReference type="AlphaFoldDB" id="R0C060"/>
<organism evidence="13 14">
    <name type="scientific">Enterocloster bolteae 90A9</name>
    <dbReference type="NCBI Taxonomy" id="997894"/>
    <lineage>
        <taxon>Bacteria</taxon>
        <taxon>Bacillati</taxon>
        <taxon>Bacillota</taxon>
        <taxon>Clostridia</taxon>
        <taxon>Lachnospirales</taxon>
        <taxon>Lachnospiraceae</taxon>
        <taxon>Enterocloster</taxon>
    </lineage>
</organism>
<evidence type="ECO:0000256" key="4">
    <source>
        <dbReference type="ARBA" id="ARBA00022553"/>
    </source>
</evidence>
<evidence type="ECO:0000256" key="8">
    <source>
        <dbReference type="ARBA" id="ARBA00023163"/>
    </source>
</evidence>
<evidence type="ECO:0000256" key="2">
    <source>
        <dbReference type="ARBA" id="ARBA00018672"/>
    </source>
</evidence>
<proteinExistence type="predicted"/>
<evidence type="ECO:0000256" key="9">
    <source>
        <dbReference type="ARBA" id="ARBA00024867"/>
    </source>
</evidence>
<dbReference type="InterPro" id="IPR041522">
    <property type="entry name" value="CdaR_GGDEF"/>
</dbReference>
<dbReference type="Gene3D" id="3.40.50.2300">
    <property type="match status" value="1"/>
</dbReference>
<dbReference type="Pfam" id="PF00072">
    <property type="entry name" value="Response_reg"/>
    <property type="match status" value="1"/>
</dbReference>
<keyword evidence="5" id="KW-0902">Two-component regulatory system</keyword>
<evidence type="ECO:0000256" key="5">
    <source>
        <dbReference type="ARBA" id="ARBA00023012"/>
    </source>
</evidence>
<comment type="function">
    <text evidence="9">May play the central regulatory role in sporulation. It may be an element of the effector pathway responsible for the activation of sporulation genes in response to nutritional stress. Spo0A may act in concert with spo0H (a sigma factor) to control the expression of some genes that are critical to the sporulation process.</text>
</comment>
<dbReference type="HOGENOM" id="CLU_000445_5_0_9"/>
<dbReference type="InterPro" id="IPR009057">
    <property type="entry name" value="Homeodomain-like_sf"/>
</dbReference>
<comment type="subcellular location">
    <subcellularLocation>
        <location evidence="1">Cytoplasm</location>
    </subcellularLocation>
</comment>
<dbReference type="OrthoDB" id="9794370at2"/>
<dbReference type="Pfam" id="PF12833">
    <property type="entry name" value="HTH_18"/>
    <property type="match status" value="1"/>
</dbReference>
<dbReference type="SMART" id="SM00342">
    <property type="entry name" value="HTH_ARAC"/>
    <property type="match status" value="1"/>
</dbReference>
<reference evidence="13 14" key="1">
    <citation type="submission" date="2013-01" db="EMBL/GenBank/DDBJ databases">
        <title>The Genome Sequence of Clostridium bolteae 90A9.</title>
        <authorList>
            <consortium name="The Broad Institute Genome Sequencing Platform"/>
            <person name="Earl A."/>
            <person name="Ward D."/>
            <person name="Feldgarden M."/>
            <person name="Gevers D."/>
            <person name="Courvalin P."/>
            <person name="Lambert T."/>
            <person name="Walker B."/>
            <person name="Young S.K."/>
            <person name="Zeng Q."/>
            <person name="Gargeya S."/>
            <person name="Fitzgerald M."/>
            <person name="Haas B."/>
            <person name="Abouelleil A."/>
            <person name="Alvarado L."/>
            <person name="Arachchi H.M."/>
            <person name="Berlin A.M."/>
            <person name="Chapman S.B."/>
            <person name="Dewar J."/>
            <person name="Goldberg J."/>
            <person name="Griggs A."/>
            <person name="Gujja S."/>
            <person name="Hansen M."/>
            <person name="Howarth C."/>
            <person name="Imamovic A."/>
            <person name="Larimer J."/>
            <person name="McCowan C."/>
            <person name="Murphy C."/>
            <person name="Neiman D."/>
            <person name="Pearson M."/>
            <person name="Priest M."/>
            <person name="Roberts A."/>
            <person name="Saif S."/>
            <person name="Shea T."/>
            <person name="Sisk P."/>
            <person name="Sykes S."/>
            <person name="Wortman J."/>
            <person name="Nusbaum C."/>
            <person name="Birren B."/>
        </authorList>
    </citation>
    <scope>NUCLEOTIDE SEQUENCE [LARGE SCALE GENOMIC DNA]</scope>
    <source>
        <strain evidence="13 14">90A9</strain>
    </source>
</reference>
<dbReference type="GeneID" id="23113074"/>
<evidence type="ECO:0000259" key="11">
    <source>
        <dbReference type="PROSITE" id="PS01124"/>
    </source>
</evidence>
<feature type="domain" description="HTH araC/xylS-type" evidence="11">
    <location>
        <begin position="423"/>
        <end position="521"/>
    </location>
</feature>
<dbReference type="GO" id="GO:0003700">
    <property type="term" value="F:DNA-binding transcription factor activity"/>
    <property type="evidence" value="ECO:0007669"/>
    <property type="project" value="InterPro"/>
</dbReference>
<evidence type="ECO:0000256" key="3">
    <source>
        <dbReference type="ARBA" id="ARBA00022490"/>
    </source>
</evidence>